<accession>A0A3M7T4E3</accession>
<evidence type="ECO:0000313" key="2">
    <source>
        <dbReference type="Proteomes" id="UP000276133"/>
    </source>
</evidence>
<organism evidence="1 2">
    <name type="scientific">Brachionus plicatilis</name>
    <name type="common">Marine rotifer</name>
    <name type="synonym">Brachionus muelleri</name>
    <dbReference type="NCBI Taxonomy" id="10195"/>
    <lineage>
        <taxon>Eukaryota</taxon>
        <taxon>Metazoa</taxon>
        <taxon>Spiralia</taxon>
        <taxon>Gnathifera</taxon>
        <taxon>Rotifera</taxon>
        <taxon>Eurotatoria</taxon>
        <taxon>Monogononta</taxon>
        <taxon>Pseudotrocha</taxon>
        <taxon>Ploima</taxon>
        <taxon>Brachionidae</taxon>
        <taxon>Brachionus</taxon>
    </lineage>
</organism>
<comment type="caution">
    <text evidence="1">The sequence shown here is derived from an EMBL/GenBank/DDBJ whole genome shotgun (WGS) entry which is preliminary data.</text>
</comment>
<dbReference type="EMBL" id="REGN01000322">
    <property type="protein sequence ID" value="RNA42779.1"/>
    <property type="molecule type" value="Genomic_DNA"/>
</dbReference>
<proteinExistence type="predicted"/>
<reference evidence="1 2" key="1">
    <citation type="journal article" date="2018" name="Sci. Rep.">
        <title>Genomic signatures of local adaptation to the degree of environmental predictability in rotifers.</title>
        <authorList>
            <person name="Franch-Gras L."/>
            <person name="Hahn C."/>
            <person name="Garcia-Roger E.M."/>
            <person name="Carmona M.J."/>
            <person name="Serra M."/>
            <person name="Gomez A."/>
        </authorList>
    </citation>
    <scope>NUCLEOTIDE SEQUENCE [LARGE SCALE GENOMIC DNA]</scope>
    <source>
        <strain evidence="1">HYR1</strain>
    </source>
</reference>
<sequence>MIRKLSLKVYNAVEIRIKMSNISLQKNNVHGILISMEIRNVISISVSEKTVCRYRRGNNKTQKYVWRRVRCMPILNETKMRQRHFFAKKYKSYIQDNDPKHTSNLCTQYLIDNKITSKNI</sequence>
<dbReference type="AlphaFoldDB" id="A0A3M7T4E3"/>
<gene>
    <name evidence="1" type="ORF">BpHYR1_037578</name>
</gene>
<keyword evidence="2" id="KW-1185">Reference proteome</keyword>
<name>A0A3M7T4E3_BRAPC</name>
<protein>
    <submittedName>
        <fullName evidence="1">Uncharacterized protein</fullName>
    </submittedName>
</protein>
<evidence type="ECO:0000313" key="1">
    <source>
        <dbReference type="EMBL" id="RNA42779.1"/>
    </source>
</evidence>
<dbReference type="Proteomes" id="UP000276133">
    <property type="component" value="Unassembled WGS sequence"/>
</dbReference>